<feature type="region of interest" description="Disordered" evidence="6">
    <location>
        <begin position="1"/>
        <end position="34"/>
    </location>
</feature>
<feature type="transmembrane region" description="Helical" evidence="7">
    <location>
        <begin position="145"/>
        <end position="165"/>
    </location>
</feature>
<dbReference type="InterPro" id="IPR036259">
    <property type="entry name" value="MFS_trans_sf"/>
</dbReference>
<evidence type="ECO:0000256" key="2">
    <source>
        <dbReference type="ARBA" id="ARBA00022448"/>
    </source>
</evidence>
<evidence type="ECO:0000256" key="1">
    <source>
        <dbReference type="ARBA" id="ARBA00004429"/>
    </source>
</evidence>
<keyword evidence="4 7" id="KW-1133">Transmembrane helix</keyword>
<comment type="subcellular location">
    <subcellularLocation>
        <location evidence="1">Cell inner membrane</location>
        <topology evidence="1">Multi-pass membrane protein</topology>
    </subcellularLocation>
</comment>
<evidence type="ECO:0000259" key="8">
    <source>
        <dbReference type="PROSITE" id="PS50850"/>
    </source>
</evidence>
<evidence type="ECO:0000313" key="9">
    <source>
        <dbReference type="EMBL" id="XDS49542.1"/>
    </source>
</evidence>
<feature type="transmembrane region" description="Helical" evidence="7">
    <location>
        <begin position="113"/>
        <end position="139"/>
    </location>
</feature>
<dbReference type="RefSeq" id="WP_369342870.1">
    <property type="nucleotide sequence ID" value="NZ_CP129682.1"/>
</dbReference>
<dbReference type="AlphaFoldDB" id="A0AB39UL66"/>
<feature type="transmembrane region" description="Helical" evidence="7">
    <location>
        <begin position="373"/>
        <end position="396"/>
    </location>
</feature>
<feature type="transmembrane region" description="Helical" evidence="7">
    <location>
        <begin position="177"/>
        <end position="197"/>
    </location>
</feature>
<sequence length="556" mass="58940">MMIHSQSTASAGRMTSPSAQSIGNANGPLATHGSDTNNRHHSMQIILTGLVIAVSMSSIDQTVISLSAQTIQSGIGLTASGIQWAINAYLLAAAAMFPLSGRLADVLGYRRAMLIGIVSFGIGSLLCGLTPAGSMALGWMVISRIVQGIGLAWMFPAAIGILFTYSPTDRRASSMASFFAITGAMTAIGPIVGSYVITFSWRYVFFINLPLAMVSLVLIQWFVPRDSMHLHRSGFSKVDGLGAFLAAAAMVALILPLQQGSDVGWSDPRIIASFVTAALLFAVFVTLELRRSNPIINVRVFANLRFSISAIANLVASVAFIPIMYFLSVYGQLALSKDVLDASLLILYFFIGFMITSKLGARIFERHGSRRVLIIAGLCTVGGFLYLTSAVGGFNAGIPSQESVLDTAIALSGAGIGFMFSPTSTNMVNRALNASYGEVSAITQLFKNFGGALGMALFSSLSSTVFANRLHNGLSRYGVTQAMADAIANSAGTAAQSQTGSALSKMPTQVQHTIMATVRESYSMAVGRVFLMMAAIGVIFLCLALAYPSDRKRNRQ</sequence>
<evidence type="ECO:0000256" key="3">
    <source>
        <dbReference type="ARBA" id="ARBA00022692"/>
    </source>
</evidence>
<feature type="transmembrane region" description="Helical" evidence="7">
    <location>
        <begin position="342"/>
        <end position="361"/>
    </location>
</feature>
<feature type="transmembrane region" description="Helical" evidence="7">
    <location>
        <begin position="45"/>
        <end position="64"/>
    </location>
</feature>
<dbReference type="EMBL" id="CP129682">
    <property type="protein sequence ID" value="XDS49542.1"/>
    <property type="molecule type" value="Genomic_DNA"/>
</dbReference>
<name>A0AB39UL66_9BIFI</name>
<dbReference type="Gene3D" id="1.20.1250.20">
    <property type="entry name" value="MFS general substrate transporter like domains"/>
    <property type="match status" value="1"/>
</dbReference>
<feature type="transmembrane region" description="Helical" evidence="7">
    <location>
        <begin position="310"/>
        <end position="330"/>
    </location>
</feature>
<feature type="transmembrane region" description="Helical" evidence="7">
    <location>
        <begin position="84"/>
        <end position="101"/>
    </location>
</feature>
<feature type="transmembrane region" description="Helical" evidence="7">
    <location>
        <begin position="270"/>
        <end position="289"/>
    </location>
</feature>
<feature type="transmembrane region" description="Helical" evidence="7">
    <location>
        <begin position="525"/>
        <end position="547"/>
    </location>
</feature>
<protein>
    <submittedName>
        <fullName evidence="9">MFS transporter</fullName>
    </submittedName>
</protein>
<feature type="compositionally biased region" description="Polar residues" evidence="6">
    <location>
        <begin position="1"/>
        <end position="24"/>
    </location>
</feature>
<accession>A0AB39UL66</accession>
<dbReference type="GO" id="GO:0005886">
    <property type="term" value="C:plasma membrane"/>
    <property type="evidence" value="ECO:0007669"/>
    <property type="project" value="UniProtKB-SubCell"/>
</dbReference>
<dbReference type="SUPFAM" id="SSF103473">
    <property type="entry name" value="MFS general substrate transporter"/>
    <property type="match status" value="1"/>
</dbReference>
<dbReference type="Pfam" id="PF07690">
    <property type="entry name" value="MFS_1"/>
    <property type="match status" value="1"/>
</dbReference>
<dbReference type="InterPro" id="IPR020846">
    <property type="entry name" value="MFS_dom"/>
</dbReference>
<keyword evidence="5 7" id="KW-0472">Membrane</keyword>
<gene>
    <name evidence="9" type="ORF">QN216_04650</name>
</gene>
<organism evidence="9">
    <name type="scientific">Bifidobacterium fermentum</name>
    <dbReference type="NCBI Taxonomy" id="3059035"/>
    <lineage>
        <taxon>Bacteria</taxon>
        <taxon>Bacillati</taxon>
        <taxon>Actinomycetota</taxon>
        <taxon>Actinomycetes</taxon>
        <taxon>Bifidobacteriales</taxon>
        <taxon>Bifidobacteriaceae</taxon>
        <taxon>Bifidobacterium</taxon>
    </lineage>
</organism>
<feature type="transmembrane region" description="Helical" evidence="7">
    <location>
        <begin position="408"/>
        <end position="428"/>
    </location>
</feature>
<evidence type="ECO:0000256" key="4">
    <source>
        <dbReference type="ARBA" id="ARBA00022989"/>
    </source>
</evidence>
<feature type="transmembrane region" description="Helical" evidence="7">
    <location>
        <begin position="235"/>
        <end position="258"/>
    </location>
</feature>
<proteinExistence type="predicted"/>
<dbReference type="GO" id="GO:0022857">
    <property type="term" value="F:transmembrane transporter activity"/>
    <property type="evidence" value="ECO:0007669"/>
    <property type="project" value="InterPro"/>
</dbReference>
<dbReference type="PROSITE" id="PS50850">
    <property type="entry name" value="MFS"/>
    <property type="match status" value="1"/>
</dbReference>
<dbReference type="InterPro" id="IPR011701">
    <property type="entry name" value="MFS"/>
</dbReference>
<feature type="transmembrane region" description="Helical" evidence="7">
    <location>
        <begin position="203"/>
        <end position="223"/>
    </location>
</feature>
<dbReference type="Gene3D" id="1.20.1720.10">
    <property type="entry name" value="Multidrug resistance protein D"/>
    <property type="match status" value="1"/>
</dbReference>
<evidence type="ECO:0000256" key="5">
    <source>
        <dbReference type="ARBA" id="ARBA00023136"/>
    </source>
</evidence>
<dbReference type="PANTHER" id="PTHR23501">
    <property type="entry name" value="MAJOR FACILITATOR SUPERFAMILY"/>
    <property type="match status" value="1"/>
</dbReference>
<evidence type="ECO:0000256" key="7">
    <source>
        <dbReference type="SAM" id="Phobius"/>
    </source>
</evidence>
<dbReference type="CDD" id="cd17321">
    <property type="entry name" value="MFS_MMR_MDR_like"/>
    <property type="match status" value="1"/>
</dbReference>
<evidence type="ECO:0000256" key="6">
    <source>
        <dbReference type="SAM" id="MobiDB-lite"/>
    </source>
</evidence>
<dbReference type="PANTHER" id="PTHR23501:SF191">
    <property type="entry name" value="VACUOLAR BASIC AMINO ACID TRANSPORTER 4"/>
    <property type="match status" value="1"/>
</dbReference>
<keyword evidence="3 7" id="KW-0812">Transmembrane</keyword>
<reference evidence="9" key="1">
    <citation type="submission" date="2023-07" db="EMBL/GenBank/DDBJ databases">
        <title>Bifidobacterium aquikefiriaerophilum sp. nov. and Bifidobacterium eccum sp. nov., isolated from water kefir.</title>
        <authorList>
            <person name="Breselge S."/>
            <person name="Bellassi P."/>
            <person name="Barcenilla C."/>
            <person name="Alvarez-Ordonez A."/>
            <person name="Morelli L."/>
            <person name="Cotter P.D."/>
        </authorList>
    </citation>
    <scope>NUCLEOTIDE SEQUENCE</scope>
    <source>
        <strain evidence="9">WK013_4_14</strain>
    </source>
</reference>
<feature type="domain" description="Major facilitator superfamily (MFS) profile" evidence="8">
    <location>
        <begin position="46"/>
        <end position="552"/>
    </location>
</feature>
<keyword evidence="2" id="KW-0813">Transport</keyword>
<feature type="transmembrane region" description="Helical" evidence="7">
    <location>
        <begin position="449"/>
        <end position="467"/>
    </location>
</feature>